<dbReference type="EMBL" id="SOZI01000018">
    <property type="protein sequence ID" value="TNY22898.1"/>
    <property type="molecule type" value="Genomic_DNA"/>
</dbReference>
<accession>A0A5C5G1D5</accession>
<comment type="caution">
    <text evidence="2">The sequence shown here is derived from an EMBL/GenBank/DDBJ whole genome shotgun (WGS) entry which is preliminary data.</text>
</comment>
<gene>
    <name evidence="2" type="ORF">DMC30DRAFT_93682</name>
</gene>
<proteinExistence type="predicted"/>
<keyword evidence="3" id="KW-1185">Reference proteome</keyword>
<feature type="region of interest" description="Disordered" evidence="1">
    <location>
        <begin position="201"/>
        <end position="237"/>
    </location>
</feature>
<evidence type="ECO:0000256" key="1">
    <source>
        <dbReference type="SAM" id="MobiDB-lite"/>
    </source>
</evidence>
<evidence type="ECO:0000313" key="2">
    <source>
        <dbReference type="EMBL" id="TNY22898.1"/>
    </source>
</evidence>
<evidence type="ECO:0000313" key="3">
    <source>
        <dbReference type="Proteomes" id="UP000311382"/>
    </source>
</evidence>
<reference evidence="2 3" key="1">
    <citation type="submission" date="2019-03" db="EMBL/GenBank/DDBJ databases">
        <title>Rhodosporidium diobovatum UCD-FST 08-225 genome sequencing, assembly, and annotation.</title>
        <authorList>
            <person name="Fakankun I.U."/>
            <person name="Fristensky B."/>
            <person name="Levin D.B."/>
        </authorList>
    </citation>
    <scope>NUCLEOTIDE SEQUENCE [LARGE SCALE GENOMIC DNA]</scope>
    <source>
        <strain evidence="2 3">UCD-FST 08-225</strain>
    </source>
</reference>
<feature type="region of interest" description="Disordered" evidence="1">
    <location>
        <begin position="99"/>
        <end position="123"/>
    </location>
</feature>
<organism evidence="2 3">
    <name type="scientific">Rhodotorula diobovata</name>
    <dbReference type="NCBI Taxonomy" id="5288"/>
    <lineage>
        <taxon>Eukaryota</taxon>
        <taxon>Fungi</taxon>
        <taxon>Dikarya</taxon>
        <taxon>Basidiomycota</taxon>
        <taxon>Pucciniomycotina</taxon>
        <taxon>Microbotryomycetes</taxon>
        <taxon>Sporidiobolales</taxon>
        <taxon>Sporidiobolaceae</taxon>
        <taxon>Rhodotorula</taxon>
    </lineage>
</organism>
<name>A0A5C5G1D5_9BASI</name>
<dbReference type="Proteomes" id="UP000311382">
    <property type="component" value="Unassembled WGS sequence"/>
</dbReference>
<dbReference type="AlphaFoldDB" id="A0A5C5G1D5"/>
<sequence length="237" mass="25309">MPSRLLPIEVLVTGLSPRLLPGLRRRIGEHVHRRFQNFPLQGAPLPVSGQVLVPRFEQLRSLPTRTDHFHPPATAIWKCTQLSHLYSCRADSLSLPQGCPTSTTSSSSSPAPKMSRRPTSAATSSSFLRRVLWSTLSTAPTSTLSCSPRMRTSTCATSSSGSGVPRTRCARCTGAHTTPSQRAQPSTACCCTSASSRRLSTEGTSVMPMGRECANSPNSTRSPCACSMARPTPSAAP</sequence>
<protein>
    <submittedName>
        <fullName evidence="2">Uncharacterized protein</fullName>
    </submittedName>
</protein>